<reference evidence="2" key="1">
    <citation type="submission" date="2016-09" db="EMBL/GenBank/DDBJ databases">
        <title>Draft genome of thermotolerant cyanobacterium Desertifilum sp. strain IPPAS B-1220.</title>
        <authorList>
            <person name="Sinetova M.A."/>
            <person name="Bolakhan K."/>
            <person name="Zayadan B.K."/>
            <person name="Mironov K.S."/>
            <person name="Ustinova V."/>
            <person name="Kupriyanova E.V."/>
            <person name="Sidorov R.A."/>
            <person name="Skrypnik A.N."/>
            <person name="Gogoleva N.E."/>
            <person name="Gogolev Y.V."/>
            <person name="Los D.A."/>
        </authorList>
    </citation>
    <scope>NUCLEOTIDE SEQUENCE [LARGE SCALE GENOMIC DNA]</scope>
    <source>
        <strain evidence="2">IPPAS B-1220</strain>
    </source>
</reference>
<accession>A0A1E5QE95</accession>
<comment type="caution">
    <text evidence="2">The sequence shown here is derived from an EMBL/GenBank/DDBJ whole genome shotgun (WGS) entry which is preliminary data.</text>
</comment>
<dbReference type="Pfam" id="PF13468">
    <property type="entry name" value="Glyoxalase_3"/>
    <property type="match status" value="1"/>
</dbReference>
<protein>
    <recommendedName>
        <fullName evidence="1">Glyoxalase-like domain-containing protein</fullName>
    </recommendedName>
</protein>
<organism evidence="2">
    <name type="scientific">Desertifilum tharense IPPAS B-1220</name>
    <dbReference type="NCBI Taxonomy" id="1781255"/>
    <lineage>
        <taxon>Bacteria</taxon>
        <taxon>Bacillati</taxon>
        <taxon>Cyanobacteriota</taxon>
        <taxon>Cyanophyceae</taxon>
        <taxon>Desertifilales</taxon>
        <taxon>Desertifilaceae</taxon>
        <taxon>Desertifilum</taxon>
    </lineage>
</organism>
<evidence type="ECO:0000313" key="2">
    <source>
        <dbReference type="EMBL" id="OEJ72978.1"/>
    </source>
</evidence>
<dbReference type="EMBL" id="MJGC01000104">
    <property type="protein sequence ID" value="OEJ72978.1"/>
    <property type="molecule type" value="Genomic_DNA"/>
</dbReference>
<name>A0A1E5QE95_9CYAN</name>
<gene>
    <name evidence="2" type="ORF">BH720_22180</name>
</gene>
<evidence type="ECO:0000259" key="1">
    <source>
        <dbReference type="Pfam" id="PF13468"/>
    </source>
</evidence>
<proteinExistence type="predicted"/>
<sequence>MEYPNLPLELDHVLIWVQPSAPEIAKLEAMGLQPTSRTASHQGQGTASRFFFFANAYLELIWLADEAVAQQNTERTAIDWRSRAAWQQTGASPFGVGFRCDRDSVELRHFPHPYWAEWMSPQTSIYFANSATQALEPLWFVVPEYMAFATQFQQYPDDLQTLAESHPLGVRKVTDVKITGIHQSHLAFLSHQTIVTATTGSFPLLEITFDCASQGKILDARPQLPLIVHC</sequence>
<dbReference type="Gene3D" id="3.10.180.10">
    <property type="entry name" value="2,3-Dihydroxybiphenyl 1,2-Dioxygenase, domain 1"/>
    <property type="match status" value="1"/>
</dbReference>
<dbReference type="OrthoDB" id="1426774at2"/>
<dbReference type="InterPro" id="IPR025870">
    <property type="entry name" value="Glyoxalase-like_dom"/>
</dbReference>
<feature type="domain" description="Glyoxalase-like" evidence="1">
    <location>
        <begin position="10"/>
        <end position="100"/>
    </location>
</feature>
<dbReference type="InterPro" id="IPR029068">
    <property type="entry name" value="Glyas_Bleomycin-R_OHBP_Dase"/>
</dbReference>
<dbReference type="AlphaFoldDB" id="A0A1E5QE95"/>
<dbReference type="RefSeq" id="WP_069969406.1">
    <property type="nucleotide sequence ID" value="NZ_CM124774.1"/>
</dbReference>